<protein>
    <submittedName>
        <fullName evidence="1">Oxidoreductase</fullName>
    </submittedName>
</protein>
<gene>
    <name evidence="1" type="ORF">MASH_00100</name>
</gene>
<reference evidence="1" key="1">
    <citation type="submission" date="2015-05" db="EMBL/GenBank/DDBJ databases">
        <authorList>
            <person name="Machado G.E."/>
            <person name="Matsumoto C.K."/>
            <person name="Rabello M.S."/>
            <person name="Almeida L.G.P."/>
            <person name="Leao S.C."/>
        </authorList>
    </citation>
    <scope>NUCLEOTIDE SEQUENCE</scope>
    <source>
        <strain evidence="1">88Br</strain>
        <plasmid evidence="1">pMA100</plasmid>
    </source>
</reference>
<accession>A0A187NF16</accession>
<dbReference type="AlphaFoldDB" id="A0A187NF16"/>
<geneLocation type="plasmid" evidence="1">
    <name>pMA100</name>
</geneLocation>
<proteinExistence type="predicted"/>
<name>A0A187NF16_MYCAV</name>
<keyword evidence="1" id="KW-0614">Plasmid</keyword>
<dbReference type="EMBL" id="KR997898">
    <property type="protein sequence ID" value="AKT73078.1"/>
    <property type="molecule type" value="Genomic_DNA"/>
</dbReference>
<sequence length="102" mass="10120">MCSYHTSGKMRSMTAGKFTMDVAETEAGLSTADAATAQQSGVSLNSLTIGGYATPLLGAALGARALVDGQATGRAAANTGSREFSIATVQSAEAGNSSVLTT</sequence>
<organism evidence="1">
    <name type="scientific">Mycobacterium avium subsp. hominissuis</name>
    <dbReference type="NCBI Taxonomy" id="439334"/>
    <lineage>
        <taxon>Bacteria</taxon>
        <taxon>Bacillati</taxon>
        <taxon>Actinomycetota</taxon>
        <taxon>Actinomycetes</taxon>
        <taxon>Mycobacteriales</taxon>
        <taxon>Mycobacteriaceae</taxon>
        <taxon>Mycobacterium</taxon>
        <taxon>Mycobacterium avium complex (MAC)</taxon>
    </lineage>
</organism>
<evidence type="ECO:0000313" key="1">
    <source>
        <dbReference type="EMBL" id="AKT73078.1"/>
    </source>
</evidence>
<dbReference type="RefSeq" id="WP_023864571.1">
    <property type="nucleotide sequence ID" value="NZ_KR997898.1"/>
</dbReference>